<evidence type="ECO:0000256" key="3">
    <source>
        <dbReference type="ARBA" id="ARBA00023004"/>
    </source>
</evidence>
<name>A0A344TIM2_9BACT</name>
<gene>
    <name evidence="7" type="ORF">DR864_12380</name>
</gene>
<keyword evidence="2 4" id="KW-0479">Metal-binding</keyword>
<reference evidence="7 8" key="1">
    <citation type="submission" date="2018-07" db="EMBL/GenBank/DDBJ databases">
        <title>Genome sequencing of Runella.</title>
        <authorList>
            <person name="Baek M.-G."/>
            <person name="Yi H."/>
        </authorList>
    </citation>
    <scope>NUCLEOTIDE SEQUENCE [LARGE SCALE GENOMIC DNA]</scope>
    <source>
        <strain evidence="7 8">HYN0085</strain>
    </source>
</reference>
<dbReference type="InterPro" id="IPR009056">
    <property type="entry name" value="Cyt_c-like_dom"/>
</dbReference>
<evidence type="ECO:0000256" key="4">
    <source>
        <dbReference type="PROSITE-ProRule" id="PRU00433"/>
    </source>
</evidence>
<dbReference type="GO" id="GO:0020037">
    <property type="term" value="F:heme binding"/>
    <property type="evidence" value="ECO:0007669"/>
    <property type="project" value="InterPro"/>
</dbReference>
<keyword evidence="8" id="KW-1185">Reference proteome</keyword>
<dbReference type="SUPFAM" id="SSF52047">
    <property type="entry name" value="RNI-like"/>
    <property type="match status" value="1"/>
</dbReference>
<evidence type="ECO:0000256" key="5">
    <source>
        <dbReference type="SAM" id="Phobius"/>
    </source>
</evidence>
<dbReference type="AlphaFoldDB" id="A0A344TIM2"/>
<dbReference type="EMBL" id="CP030850">
    <property type="protein sequence ID" value="AXE18493.1"/>
    <property type="molecule type" value="Genomic_DNA"/>
</dbReference>
<dbReference type="InterPro" id="IPR032675">
    <property type="entry name" value="LRR_dom_sf"/>
</dbReference>
<proteinExistence type="predicted"/>
<dbReference type="Pfam" id="PF13287">
    <property type="entry name" value="Fn3_assoc"/>
    <property type="match status" value="1"/>
</dbReference>
<feature type="transmembrane region" description="Helical" evidence="5">
    <location>
        <begin position="7"/>
        <end position="25"/>
    </location>
</feature>
<dbReference type="InterPro" id="IPR011429">
    <property type="entry name" value="Cyt_c_Planctomycete-type"/>
</dbReference>
<dbReference type="Pfam" id="PF09990">
    <property type="entry name" value="DUF2231"/>
    <property type="match status" value="1"/>
</dbReference>
<dbReference type="InterPro" id="IPR026876">
    <property type="entry name" value="Fn3_assoc_repeat"/>
</dbReference>
<dbReference type="Proteomes" id="UP000251993">
    <property type="component" value="Chromosome"/>
</dbReference>
<keyword evidence="5" id="KW-0812">Transmembrane</keyword>
<dbReference type="KEGG" id="run:DR864_12380"/>
<evidence type="ECO:0000259" key="6">
    <source>
        <dbReference type="PROSITE" id="PS51007"/>
    </source>
</evidence>
<feature type="transmembrane region" description="Helical" evidence="5">
    <location>
        <begin position="109"/>
        <end position="125"/>
    </location>
</feature>
<dbReference type="SUPFAM" id="SSF46626">
    <property type="entry name" value="Cytochrome c"/>
    <property type="match status" value="1"/>
</dbReference>
<keyword evidence="5" id="KW-0472">Membrane</keyword>
<dbReference type="PANTHER" id="PTHR35889">
    <property type="entry name" value="CYCLOINULO-OLIGOSACCHARIDE FRUCTANOTRANSFERASE-RELATED"/>
    <property type="match status" value="1"/>
</dbReference>
<dbReference type="GO" id="GO:0046872">
    <property type="term" value="F:metal ion binding"/>
    <property type="evidence" value="ECO:0007669"/>
    <property type="project" value="UniProtKB-KW"/>
</dbReference>
<organism evidence="7 8">
    <name type="scientific">Runella rosea</name>
    <dbReference type="NCBI Taxonomy" id="2259595"/>
    <lineage>
        <taxon>Bacteria</taxon>
        <taxon>Pseudomonadati</taxon>
        <taxon>Bacteroidota</taxon>
        <taxon>Cytophagia</taxon>
        <taxon>Cytophagales</taxon>
        <taxon>Spirosomataceae</taxon>
        <taxon>Runella</taxon>
    </lineage>
</organism>
<feature type="transmembrane region" description="Helical" evidence="5">
    <location>
        <begin position="74"/>
        <end position="97"/>
    </location>
</feature>
<evidence type="ECO:0000313" key="8">
    <source>
        <dbReference type="Proteomes" id="UP000251993"/>
    </source>
</evidence>
<dbReference type="InterPro" id="IPR036909">
    <property type="entry name" value="Cyt_c-like_dom_sf"/>
</dbReference>
<dbReference type="GO" id="GO:0009055">
    <property type="term" value="F:electron transfer activity"/>
    <property type="evidence" value="ECO:0007669"/>
    <property type="project" value="InterPro"/>
</dbReference>
<dbReference type="PANTHER" id="PTHR35889:SF3">
    <property type="entry name" value="F-BOX DOMAIN-CONTAINING PROTEIN"/>
    <property type="match status" value="1"/>
</dbReference>
<protein>
    <submittedName>
        <fullName evidence="7">Peptidylprolyl isomerase</fullName>
    </submittedName>
</protein>
<keyword evidence="7" id="KW-0413">Isomerase</keyword>
<dbReference type="InterPro" id="IPR019251">
    <property type="entry name" value="DUF2231_TM"/>
</dbReference>
<accession>A0A344TIM2</accession>
<dbReference type="PROSITE" id="PS51007">
    <property type="entry name" value="CYTC"/>
    <property type="match status" value="1"/>
</dbReference>
<dbReference type="Gene3D" id="3.80.10.10">
    <property type="entry name" value="Ribonuclease Inhibitor"/>
    <property type="match status" value="1"/>
</dbReference>
<dbReference type="Pfam" id="PF07635">
    <property type="entry name" value="PSCyt1"/>
    <property type="match status" value="1"/>
</dbReference>
<feature type="transmembrane region" description="Helical" evidence="5">
    <location>
        <begin position="45"/>
        <end position="62"/>
    </location>
</feature>
<keyword evidence="1 4" id="KW-0349">Heme</keyword>
<keyword evidence="3 4" id="KW-0408">Iron</keyword>
<feature type="transmembrane region" description="Helical" evidence="5">
    <location>
        <begin position="137"/>
        <end position="157"/>
    </location>
</feature>
<evidence type="ECO:0000313" key="7">
    <source>
        <dbReference type="EMBL" id="AXE18493.1"/>
    </source>
</evidence>
<evidence type="ECO:0000256" key="1">
    <source>
        <dbReference type="ARBA" id="ARBA00022617"/>
    </source>
</evidence>
<keyword evidence="5" id="KW-1133">Transmembrane helix</keyword>
<sequence length="714" mass="79359">MPRFQNLTSYLLLAIHALLVFLLVFQDKVILPTWLQPVGRMHPMLLHLPIGLLILAGLLWIFRKEFEGANFNKLLGFILSFTALTASLTALMGFFLSREEGYTADLLNWHKYTGIGLSFLAYRLVLLHQQSIERKAIFNAVLALSAVVLAVTGHFGASLTHGEDYLFPTKDGDAPLTITDDTPVFEAAVQPILKAKCFQCHNEQKTKGELLMTTVAGLLKGGKNGPIWVAGDALNSHIIQRANLPLDDKKHMPPRGKAQLTPQEIGLLTAWVQSGADVKKPIKALAANDPIKAFLEKGERKTENVAVYTFEPASESTLEKLNNPFRVVFPLAHNSPALQADFFVRQAYKPEQLGELSDIKQQLVVLNLSNMPIKDEDLATIAKFEKLEKLNLNNSDITGKTLSTFKTLTGLKSLSLSGTKVTKESLKTIGNLPNLQEVFIWNTPILEKEVAELKKQHPKIRFELGYVPKESERLKLNPPMLVNEKFVLTEQTPVTFKHPLKGVTIRYTLDGSVPDSTASSVYKQPIALNGYTVVKARATKDNWYASDVVEYTFFKGTYRPTLVELLNEPNPQYQGEGSNTLINQKKGEASDFKNPAWLGYREKPFEALFTFAQPTGVKAVTLSIGKNIGGFIFPPASVEVWGGSDKAHLTLLQKILPEQPTKDQSARVEAIQSQLKEGKYSVIKIVARPVAKLPAWHPGKGQPAWVFVDEVFFN</sequence>
<feature type="domain" description="Cytochrome c" evidence="6">
    <location>
        <begin position="176"/>
        <end position="276"/>
    </location>
</feature>
<dbReference type="RefSeq" id="WP_114067276.1">
    <property type="nucleotide sequence ID" value="NZ_CP030850.1"/>
</dbReference>
<dbReference type="OrthoDB" id="713772at2"/>
<evidence type="ECO:0000256" key="2">
    <source>
        <dbReference type="ARBA" id="ARBA00022723"/>
    </source>
</evidence>
<dbReference type="GO" id="GO:0016853">
    <property type="term" value="F:isomerase activity"/>
    <property type="evidence" value="ECO:0007669"/>
    <property type="project" value="UniProtKB-KW"/>
</dbReference>